<evidence type="ECO:0000313" key="8">
    <source>
        <dbReference type="Proteomes" id="UP000743370"/>
    </source>
</evidence>
<feature type="compositionally biased region" description="Basic and acidic residues" evidence="5">
    <location>
        <begin position="119"/>
        <end position="129"/>
    </location>
</feature>
<dbReference type="GO" id="GO:0003677">
    <property type="term" value="F:DNA binding"/>
    <property type="evidence" value="ECO:0007669"/>
    <property type="project" value="InterPro"/>
</dbReference>
<dbReference type="GO" id="GO:0003700">
    <property type="term" value="F:DNA-binding transcription factor activity"/>
    <property type="evidence" value="ECO:0007669"/>
    <property type="project" value="InterPro"/>
</dbReference>
<evidence type="ECO:0000256" key="1">
    <source>
        <dbReference type="ARBA" id="ARBA00004123"/>
    </source>
</evidence>
<dbReference type="SUPFAM" id="SSF52172">
    <property type="entry name" value="CheY-like"/>
    <property type="match status" value="1"/>
</dbReference>
<comment type="caution">
    <text evidence="7">The sequence shown here is derived from an EMBL/GenBank/DDBJ whole genome shotgun (WGS) entry which is preliminary data.</text>
</comment>
<dbReference type="Proteomes" id="UP000743370">
    <property type="component" value="Unassembled WGS sequence"/>
</dbReference>
<organism evidence="7 8">
    <name type="scientific">Phaseolus angularis</name>
    <name type="common">Azuki bean</name>
    <name type="synonym">Vigna angularis</name>
    <dbReference type="NCBI Taxonomy" id="3914"/>
    <lineage>
        <taxon>Eukaryota</taxon>
        <taxon>Viridiplantae</taxon>
        <taxon>Streptophyta</taxon>
        <taxon>Embryophyta</taxon>
        <taxon>Tracheophyta</taxon>
        <taxon>Spermatophyta</taxon>
        <taxon>Magnoliopsida</taxon>
        <taxon>eudicotyledons</taxon>
        <taxon>Gunneridae</taxon>
        <taxon>Pentapetalae</taxon>
        <taxon>rosids</taxon>
        <taxon>fabids</taxon>
        <taxon>Fabales</taxon>
        <taxon>Fabaceae</taxon>
        <taxon>Papilionoideae</taxon>
        <taxon>50 kb inversion clade</taxon>
        <taxon>NPAAA clade</taxon>
        <taxon>indigoferoid/millettioid clade</taxon>
        <taxon>Phaseoleae</taxon>
        <taxon>Vigna</taxon>
    </lineage>
</organism>
<evidence type="ECO:0000256" key="4">
    <source>
        <dbReference type="ARBA" id="ARBA00023242"/>
    </source>
</evidence>
<dbReference type="InterPro" id="IPR006447">
    <property type="entry name" value="Myb_dom_plants"/>
</dbReference>
<dbReference type="PANTHER" id="PTHR31442:SF29">
    <property type="entry name" value="HOMEODOMAIN-LIKE SUPERFAMILY PROTEIN"/>
    <property type="match status" value="1"/>
</dbReference>
<dbReference type="InterPro" id="IPR044841">
    <property type="entry name" value="LUX/BOA-like"/>
</dbReference>
<evidence type="ECO:0000313" key="7">
    <source>
        <dbReference type="EMBL" id="KAG2401243.1"/>
    </source>
</evidence>
<evidence type="ECO:0000256" key="2">
    <source>
        <dbReference type="ARBA" id="ARBA00023015"/>
    </source>
</evidence>
<dbReference type="InterPro" id="IPR011006">
    <property type="entry name" value="CheY-like_superfamily"/>
</dbReference>
<feature type="compositionally biased region" description="Basic and acidic residues" evidence="5">
    <location>
        <begin position="154"/>
        <end position="165"/>
    </location>
</feature>
<protein>
    <submittedName>
        <fullName evidence="7">Two-component response regulator</fullName>
    </submittedName>
</protein>
<keyword evidence="3" id="KW-0804">Transcription</keyword>
<sequence length="381" mass="42950">MICHQEGTFKLIMAKADMADMDIPSFLDVVVQKDLPVIFIYSGVFDDVNKKALATGLCYFLKEPITPNDLQYLWQHVYHSRAYSPKNTRNADFHAKGLQNTQMKQVRNAQCQVLGAKSGRSDADTLGKEKGKKTLNNTMATTKCKGHKEYGKRKHDDYAGKKKEKRDVVQEKPDSLGSAKMNINNLNEYFRMSEHKKRLSVWTPELHQKFLEAVNELGDNIARPKQILVRMNASEPYLTVRQVASHLQKYRLRLKGEESSLNSDLPRVSSSRHKANSSSSEGSTLETKGLPAPKVFLNVNHNQDQIPVNSLGMEFTDSWDSQPMSGASMDSNIPGTDLCDFVETFLEDSDCFNLHKYESNPAAVDQCAEMLRNVLEGVPLN</sequence>
<dbReference type="PANTHER" id="PTHR31442">
    <property type="entry name" value="HOMEODOMAIN-LIKE SUPERFAMILY PROTEIN-RELATED"/>
    <property type="match status" value="1"/>
</dbReference>
<reference evidence="7 8" key="1">
    <citation type="submission" date="2020-05" db="EMBL/GenBank/DDBJ databases">
        <title>Vigna angularis (adzuki bean) Var. LongXiaoDou No. 4 denovo assembly.</title>
        <authorList>
            <person name="Xiang H."/>
        </authorList>
    </citation>
    <scope>NUCLEOTIDE SEQUENCE [LARGE SCALE GENOMIC DNA]</scope>
    <source>
        <tissue evidence="7">Leaf</tissue>
    </source>
</reference>
<dbReference type="Gene3D" id="3.40.50.2300">
    <property type="match status" value="1"/>
</dbReference>
<dbReference type="AlphaFoldDB" id="A0A8T0KSJ1"/>
<dbReference type="InterPro" id="IPR001005">
    <property type="entry name" value="SANT/Myb"/>
</dbReference>
<dbReference type="NCBIfam" id="TIGR01557">
    <property type="entry name" value="myb_SHAQKYF"/>
    <property type="match status" value="1"/>
</dbReference>
<evidence type="ECO:0000259" key="6">
    <source>
        <dbReference type="Pfam" id="PF00249"/>
    </source>
</evidence>
<dbReference type="EMBL" id="JABFOF010000003">
    <property type="protein sequence ID" value="KAG2401243.1"/>
    <property type="molecule type" value="Genomic_DNA"/>
</dbReference>
<dbReference type="GO" id="GO:0005634">
    <property type="term" value="C:nucleus"/>
    <property type="evidence" value="ECO:0007669"/>
    <property type="project" value="UniProtKB-SubCell"/>
</dbReference>
<dbReference type="InterPro" id="IPR009057">
    <property type="entry name" value="Homeodomain-like_sf"/>
</dbReference>
<feature type="domain" description="Myb-like" evidence="6">
    <location>
        <begin position="201"/>
        <end position="251"/>
    </location>
</feature>
<feature type="region of interest" description="Disordered" evidence="5">
    <location>
        <begin position="118"/>
        <end position="165"/>
    </location>
</feature>
<proteinExistence type="predicted"/>
<name>A0A8T0KSJ1_PHAAN</name>
<dbReference type="Gene3D" id="1.10.10.60">
    <property type="entry name" value="Homeodomain-like"/>
    <property type="match status" value="1"/>
</dbReference>
<keyword evidence="2" id="KW-0805">Transcription regulation</keyword>
<keyword evidence="4" id="KW-0539">Nucleus</keyword>
<dbReference type="FunFam" id="1.10.10.60:FF:000007">
    <property type="entry name" value="Two-component response regulator"/>
    <property type="match status" value="1"/>
</dbReference>
<comment type="subcellular location">
    <subcellularLocation>
        <location evidence="1">Nucleus</location>
    </subcellularLocation>
</comment>
<gene>
    <name evidence="7" type="ORF">HKW66_Vig0197210</name>
</gene>
<accession>A0A8T0KSJ1</accession>
<evidence type="ECO:0000256" key="3">
    <source>
        <dbReference type="ARBA" id="ARBA00023163"/>
    </source>
</evidence>
<feature type="compositionally biased region" description="Basic residues" evidence="5">
    <location>
        <begin position="144"/>
        <end position="153"/>
    </location>
</feature>
<evidence type="ECO:0000256" key="5">
    <source>
        <dbReference type="SAM" id="MobiDB-lite"/>
    </source>
</evidence>
<feature type="region of interest" description="Disordered" evidence="5">
    <location>
        <begin position="261"/>
        <end position="288"/>
    </location>
</feature>
<dbReference type="SUPFAM" id="SSF46689">
    <property type="entry name" value="Homeodomain-like"/>
    <property type="match status" value="1"/>
</dbReference>
<dbReference type="Pfam" id="PF00249">
    <property type="entry name" value="Myb_DNA-binding"/>
    <property type="match status" value="1"/>
</dbReference>